<accession>A0A225WL62</accession>
<protein>
    <submittedName>
        <fullName evidence="1">Reverse transcriptase</fullName>
    </submittedName>
</protein>
<dbReference type="EMBL" id="NBNE01000631">
    <property type="protein sequence ID" value="OWZ18174.1"/>
    <property type="molecule type" value="Genomic_DNA"/>
</dbReference>
<sequence>MDVRTSFLSGFLKQEIYKAQPDVLGKDDLVYKFLKSIYGLKQASVSGTKRCLLFYVGFHKLIKDCCVFLLIVNGVYFYSAGAFNSSMPESGQPVTEAEKDAMKVFQYREAISNIVYVWWVPCQIKLNNALPQMRRD</sequence>
<gene>
    <name evidence="1" type="ORF">PHMEG_0007790</name>
</gene>
<dbReference type="GO" id="GO:0003964">
    <property type="term" value="F:RNA-directed DNA polymerase activity"/>
    <property type="evidence" value="ECO:0007669"/>
    <property type="project" value="UniProtKB-KW"/>
</dbReference>
<evidence type="ECO:0000313" key="2">
    <source>
        <dbReference type="Proteomes" id="UP000198211"/>
    </source>
</evidence>
<dbReference type="Proteomes" id="UP000198211">
    <property type="component" value="Unassembled WGS sequence"/>
</dbReference>
<comment type="caution">
    <text evidence="1">The sequence shown here is derived from an EMBL/GenBank/DDBJ whole genome shotgun (WGS) entry which is preliminary data.</text>
</comment>
<reference evidence="2" key="1">
    <citation type="submission" date="2017-03" db="EMBL/GenBank/DDBJ databases">
        <title>Phytopthora megakarya and P. palmivora, two closely related causual agents of cacao black pod achieved similar genome size and gene model numbers by different mechanisms.</title>
        <authorList>
            <person name="Ali S."/>
            <person name="Shao J."/>
            <person name="Larry D.J."/>
            <person name="Kronmiller B."/>
            <person name="Shen D."/>
            <person name="Strem M.D."/>
            <person name="Melnick R.L."/>
            <person name="Guiltinan M.J."/>
            <person name="Tyler B.M."/>
            <person name="Meinhardt L.W."/>
            <person name="Bailey B.A."/>
        </authorList>
    </citation>
    <scope>NUCLEOTIDE SEQUENCE [LARGE SCALE GENOMIC DNA]</scope>
    <source>
        <strain evidence="2">zdho120</strain>
    </source>
</reference>
<keyword evidence="1" id="KW-0695">RNA-directed DNA polymerase</keyword>
<keyword evidence="1" id="KW-0548">Nucleotidyltransferase</keyword>
<name>A0A225WL62_9STRA</name>
<keyword evidence="1" id="KW-0808">Transferase</keyword>
<proteinExistence type="predicted"/>
<evidence type="ECO:0000313" key="1">
    <source>
        <dbReference type="EMBL" id="OWZ18174.1"/>
    </source>
</evidence>
<dbReference type="AlphaFoldDB" id="A0A225WL62"/>
<keyword evidence="2" id="KW-1185">Reference proteome</keyword>
<organism evidence="1 2">
    <name type="scientific">Phytophthora megakarya</name>
    <dbReference type="NCBI Taxonomy" id="4795"/>
    <lineage>
        <taxon>Eukaryota</taxon>
        <taxon>Sar</taxon>
        <taxon>Stramenopiles</taxon>
        <taxon>Oomycota</taxon>
        <taxon>Peronosporomycetes</taxon>
        <taxon>Peronosporales</taxon>
        <taxon>Peronosporaceae</taxon>
        <taxon>Phytophthora</taxon>
    </lineage>
</organism>